<dbReference type="InterPro" id="IPR002104">
    <property type="entry name" value="Integrase_catalytic"/>
</dbReference>
<reference evidence="7 8" key="1">
    <citation type="journal article" date="2015" name="Microbes Environ.">
        <title>Distribution and evolution of nitrogen fixation genes in the phylum bacteroidetes.</title>
        <authorList>
            <person name="Inoue J."/>
            <person name="Oshima K."/>
            <person name="Suda W."/>
            <person name="Sakamoto M."/>
            <person name="Iino T."/>
            <person name="Noda S."/>
            <person name="Hongoh Y."/>
            <person name="Hattori M."/>
            <person name="Ohkuma M."/>
        </authorList>
    </citation>
    <scope>NUCLEOTIDE SEQUENCE [LARGE SCALE GENOMIC DNA]</scope>
    <source>
        <strain evidence="7">JCM 15548</strain>
    </source>
</reference>
<dbReference type="GO" id="GO:0006310">
    <property type="term" value="P:DNA recombination"/>
    <property type="evidence" value="ECO:0007669"/>
    <property type="project" value="UniProtKB-KW"/>
</dbReference>
<evidence type="ECO:0000313" key="8">
    <source>
        <dbReference type="Proteomes" id="UP000032900"/>
    </source>
</evidence>
<dbReference type="InterPro" id="IPR013762">
    <property type="entry name" value="Integrase-like_cat_sf"/>
</dbReference>
<evidence type="ECO:0000256" key="2">
    <source>
        <dbReference type="ARBA" id="ARBA00022908"/>
    </source>
</evidence>
<dbReference type="Pfam" id="PF13495">
    <property type="entry name" value="Phage_int_SAM_4"/>
    <property type="match status" value="1"/>
</dbReference>
<dbReference type="Pfam" id="PF00589">
    <property type="entry name" value="Phage_integrase"/>
    <property type="match status" value="1"/>
</dbReference>
<dbReference type="InterPro" id="IPR004107">
    <property type="entry name" value="Integrase_SAM-like_N"/>
</dbReference>
<protein>
    <submittedName>
        <fullName evidence="7">Integrase</fullName>
    </submittedName>
</protein>
<keyword evidence="4" id="KW-0233">DNA recombination</keyword>
<evidence type="ECO:0000259" key="6">
    <source>
        <dbReference type="PROSITE" id="PS51898"/>
    </source>
</evidence>
<dbReference type="InterPro" id="IPR050090">
    <property type="entry name" value="Tyrosine_recombinase_XerCD"/>
</dbReference>
<evidence type="ECO:0000256" key="3">
    <source>
        <dbReference type="ARBA" id="ARBA00023125"/>
    </source>
</evidence>
<dbReference type="PANTHER" id="PTHR30349">
    <property type="entry name" value="PHAGE INTEGRASE-RELATED"/>
    <property type="match status" value="1"/>
</dbReference>
<dbReference type="SUPFAM" id="SSF56349">
    <property type="entry name" value="DNA breaking-rejoining enzymes"/>
    <property type="match status" value="2"/>
</dbReference>
<proteinExistence type="inferred from homology"/>
<keyword evidence="8" id="KW-1185">Reference proteome</keyword>
<dbReference type="Gene3D" id="1.10.150.130">
    <property type="match status" value="2"/>
</dbReference>
<evidence type="ECO:0000256" key="5">
    <source>
        <dbReference type="SAM" id="MobiDB-lite"/>
    </source>
</evidence>
<keyword evidence="3" id="KW-0238">DNA-binding</keyword>
<dbReference type="InterPro" id="IPR011010">
    <property type="entry name" value="DNA_brk_join_enz"/>
</dbReference>
<organism evidence="7 8">
    <name type="scientific">Geofilum rubicundum JCM 15548</name>
    <dbReference type="NCBI Taxonomy" id="1236989"/>
    <lineage>
        <taxon>Bacteria</taxon>
        <taxon>Pseudomonadati</taxon>
        <taxon>Bacteroidota</taxon>
        <taxon>Bacteroidia</taxon>
        <taxon>Marinilabiliales</taxon>
        <taxon>Marinilabiliaceae</taxon>
        <taxon>Geofilum</taxon>
    </lineage>
</organism>
<evidence type="ECO:0000256" key="1">
    <source>
        <dbReference type="ARBA" id="ARBA00008857"/>
    </source>
</evidence>
<dbReference type="GO" id="GO:0015074">
    <property type="term" value="P:DNA integration"/>
    <property type="evidence" value="ECO:0007669"/>
    <property type="project" value="UniProtKB-KW"/>
</dbReference>
<dbReference type="PANTHER" id="PTHR30349:SF64">
    <property type="entry name" value="PROPHAGE INTEGRASE INTD-RELATED"/>
    <property type="match status" value="1"/>
</dbReference>
<gene>
    <name evidence="7" type="ORF">JCM15548_11452</name>
</gene>
<evidence type="ECO:0000313" key="7">
    <source>
        <dbReference type="EMBL" id="GAO29281.1"/>
    </source>
</evidence>
<feature type="region of interest" description="Disordered" evidence="5">
    <location>
        <begin position="513"/>
        <end position="533"/>
    </location>
</feature>
<accession>A0A0E9LVX0</accession>
<dbReference type="STRING" id="1236989.JCM15548_11452"/>
<dbReference type="Gene3D" id="1.10.443.10">
    <property type="entry name" value="Intergrase catalytic core"/>
    <property type="match status" value="1"/>
</dbReference>
<keyword evidence="2" id="KW-0229">DNA integration</keyword>
<dbReference type="EMBL" id="BAZW01000007">
    <property type="protein sequence ID" value="GAO29281.1"/>
    <property type="molecule type" value="Genomic_DNA"/>
</dbReference>
<name>A0A0E9LVX0_9BACT</name>
<dbReference type="GO" id="GO:0003677">
    <property type="term" value="F:DNA binding"/>
    <property type="evidence" value="ECO:0007669"/>
    <property type="project" value="UniProtKB-KW"/>
</dbReference>
<feature type="domain" description="Tyr recombinase" evidence="6">
    <location>
        <begin position="338"/>
        <end position="513"/>
    </location>
</feature>
<comment type="similarity">
    <text evidence="1">Belongs to the 'phage' integrase family.</text>
</comment>
<sequence>MALLSTYPVIHPEKMRRTLEIDLAIKGSDLYHTEYHQALLKAFTKSMGMKGLSRATQNIYLKAFKGFLSHHFDSDINTLRYRELLRYVKAQGMIMHPTRLKQTVSAIKFYYERTLGREKMFFALAKNKEASLFTLYLPFYDLEKRVHGIDSPGDKLLLFLVYHANFKLSDICRLRKEAKDMFEHHFRMPGNDERAIQYFRRLVTECNKQYRQTTYLFENNGHAYNTSTLKSKLFRILGRYRMEDIYRIQYQQILKGTDFPLRTRAMYLSAFMKFLKHFNYKHPVFVTDGDIRAYIALHRKKSSAHQNTMISSFKFFFHKVHKLPVSPQTLVRPRNDRHVSDYFSESEIAAMLGTTDNLKHKLLLELGCISNLRQQEIQNLRLVDIDFKRNQLYLKASEGKRSRYSLFSQHLHDLLRTYLIVHKPKIYLFEGQRPGMKCSTTSISAILKKMAKAAGIQGKVPMQMLHQSFATHSPEVNKDIVYRQELPIPGYESIKTTDRHNHFSGGALLNLKNPPGRSGVQISIKANRNHGPP</sequence>
<dbReference type="OrthoDB" id="9801717at2"/>
<dbReference type="AlphaFoldDB" id="A0A0E9LVX0"/>
<dbReference type="Proteomes" id="UP000032900">
    <property type="component" value="Unassembled WGS sequence"/>
</dbReference>
<dbReference type="PROSITE" id="PS51898">
    <property type="entry name" value="TYR_RECOMBINASE"/>
    <property type="match status" value="1"/>
</dbReference>
<comment type="caution">
    <text evidence="7">The sequence shown here is derived from an EMBL/GenBank/DDBJ whole genome shotgun (WGS) entry which is preliminary data.</text>
</comment>
<dbReference type="InterPro" id="IPR010998">
    <property type="entry name" value="Integrase_recombinase_N"/>
</dbReference>
<evidence type="ECO:0000256" key="4">
    <source>
        <dbReference type="ARBA" id="ARBA00023172"/>
    </source>
</evidence>